<accession>A0A506QAK6</accession>
<dbReference type="AlphaFoldDB" id="A0A506QAK6"/>
<gene>
    <name evidence="2" type="ORF">FJW01_07675</name>
</gene>
<evidence type="ECO:0000313" key="3">
    <source>
        <dbReference type="Proteomes" id="UP000317747"/>
    </source>
</evidence>
<dbReference type="EMBL" id="VHJA01000051">
    <property type="protein sequence ID" value="TPV43014.1"/>
    <property type="molecule type" value="Genomic_DNA"/>
</dbReference>
<keyword evidence="3" id="KW-1185">Reference proteome</keyword>
<name>A0A506QAK6_9GAMM</name>
<protein>
    <submittedName>
        <fullName evidence="2">Uncharacterized protein</fullName>
    </submittedName>
</protein>
<organism evidence="2 3">
    <name type="scientific">Pantoea deleyi</name>
    <dbReference type="NCBI Taxonomy" id="470932"/>
    <lineage>
        <taxon>Bacteria</taxon>
        <taxon>Pseudomonadati</taxon>
        <taxon>Pseudomonadota</taxon>
        <taxon>Gammaproteobacteria</taxon>
        <taxon>Enterobacterales</taxon>
        <taxon>Erwiniaceae</taxon>
        <taxon>Pantoea</taxon>
    </lineage>
</organism>
<dbReference type="Proteomes" id="UP000317747">
    <property type="component" value="Unassembled WGS sequence"/>
</dbReference>
<comment type="caution">
    <text evidence="2">The sequence shown here is derived from an EMBL/GenBank/DDBJ whole genome shotgun (WGS) entry which is preliminary data.</text>
</comment>
<evidence type="ECO:0000256" key="1">
    <source>
        <dbReference type="SAM" id="Phobius"/>
    </source>
</evidence>
<keyword evidence="1" id="KW-0472">Membrane</keyword>
<sequence>MPQPGRNGELRRTAAGFFHAYGSRIATIVLWITLCVKIISGFFSGKRTILHQIKNINFSSLFNFRDPIAIFNSAIPCVDIKFMPWRWTKSSRAFRARKKTPAALALNRSVKPVTSGLRGI</sequence>
<reference evidence="2 3" key="1">
    <citation type="submission" date="2019-06" db="EMBL/GenBank/DDBJ databases">
        <title>Taxogenomics and systematics of the genus Pantoea.</title>
        <authorList>
            <person name="Tambong J.T."/>
        </authorList>
    </citation>
    <scope>NUCLEOTIDE SEQUENCE [LARGE SCALE GENOMIC DNA]</scope>
    <source>
        <strain evidence="2 3">LMG 24200</strain>
    </source>
</reference>
<dbReference type="OrthoDB" id="9926447at2"/>
<evidence type="ECO:0000313" key="2">
    <source>
        <dbReference type="EMBL" id="TPV43014.1"/>
    </source>
</evidence>
<keyword evidence="1" id="KW-1133">Transmembrane helix</keyword>
<feature type="transmembrane region" description="Helical" evidence="1">
    <location>
        <begin position="25"/>
        <end position="44"/>
    </location>
</feature>
<keyword evidence="1" id="KW-0812">Transmembrane</keyword>
<proteinExistence type="predicted"/>